<gene>
    <name evidence="2" type="ORF">G2W53_014525</name>
</gene>
<dbReference type="AlphaFoldDB" id="A0A834WTN8"/>
<feature type="compositionally biased region" description="Basic and acidic residues" evidence="1">
    <location>
        <begin position="1"/>
        <end position="31"/>
    </location>
</feature>
<name>A0A834WTN8_9FABA</name>
<evidence type="ECO:0000313" key="2">
    <source>
        <dbReference type="EMBL" id="KAF7832192.1"/>
    </source>
</evidence>
<reference evidence="2" key="1">
    <citation type="submission" date="2020-09" db="EMBL/GenBank/DDBJ databases">
        <title>Genome-Enabled Discovery of Anthraquinone Biosynthesis in Senna tora.</title>
        <authorList>
            <person name="Kang S.-H."/>
            <person name="Pandey R.P."/>
            <person name="Lee C.-M."/>
            <person name="Sim J.-S."/>
            <person name="Jeong J.-T."/>
            <person name="Choi B.-S."/>
            <person name="Jung M."/>
            <person name="Ginzburg D."/>
            <person name="Zhao K."/>
            <person name="Won S.Y."/>
            <person name="Oh T.-J."/>
            <person name="Yu Y."/>
            <person name="Kim N.-H."/>
            <person name="Lee O.R."/>
            <person name="Lee T.-H."/>
            <person name="Bashyal P."/>
            <person name="Kim T.-S."/>
            <person name="Lee W.-H."/>
            <person name="Kawkins C."/>
            <person name="Kim C.-K."/>
            <person name="Kim J.S."/>
            <person name="Ahn B.O."/>
            <person name="Rhee S.Y."/>
            <person name="Sohng J.K."/>
        </authorList>
    </citation>
    <scope>NUCLEOTIDE SEQUENCE</scope>
    <source>
        <tissue evidence="2">Leaf</tissue>
    </source>
</reference>
<keyword evidence="3" id="KW-1185">Reference proteome</keyword>
<evidence type="ECO:0000256" key="1">
    <source>
        <dbReference type="SAM" id="MobiDB-lite"/>
    </source>
</evidence>
<dbReference type="EMBL" id="JAAIUW010000005">
    <property type="protein sequence ID" value="KAF7832192.1"/>
    <property type="molecule type" value="Genomic_DNA"/>
</dbReference>
<accession>A0A834WTN8</accession>
<protein>
    <submittedName>
        <fullName evidence="2">Uncharacterized protein</fullName>
    </submittedName>
</protein>
<dbReference type="Proteomes" id="UP000634136">
    <property type="component" value="Unassembled WGS sequence"/>
</dbReference>
<sequence length="60" mass="7178">MDDKDPCKTRDQSDSENQQPDKNKLPREWRHSLTSPLENIIGDPNDEWMRKSLRKKIEIN</sequence>
<organism evidence="2 3">
    <name type="scientific">Senna tora</name>
    <dbReference type="NCBI Taxonomy" id="362788"/>
    <lineage>
        <taxon>Eukaryota</taxon>
        <taxon>Viridiplantae</taxon>
        <taxon>Streptophyta</taxon>
        <taxon>Embryophyta</taxon>
        <taxon>Tracheophyta</taxon>
        <taxon>Spermatophyta</taxon>
        <taxon>Magnoliopsida</taxon>
        <taxon>eudicotyledons</taxon>
        <taxon>Gunneridae</taxon>
        <taxon>Pentapetalae</taxon>
        <taxon>rosids</taxon>
        <taxon>fabids</taxon>
        <taxon>Fabales</taxon>
        <taxon>Fabaceae</taxon>
        <taxon>Caesalpinioideae</taxon>
        <taxon>Cassia clade</taxon>
        <taxon>Senna</taxon>
    </lineage>
</organism>
<comment type="caution">
    <text evidence="2">The sequence shown here is derived from an EMBL/GenBank/DDBJ whole genome shotgun (WGS) entry which is preliminary data.</text>
</comment>
<proteinExistence type="predicted"/>
<feature type="region of interest" description="Disordered" evidence="1">
    <location>
        <begin position="1"/>
        <end position="33"/>
    </location>
</feature>
<evidence type="ECO:0000313" key="3">
    <source>
        <dbReference type="Proteomes" id="UP000634136"/>
    </source>
</evidence>